<protein>
    <submittedName>
        <fullName evidence="1">Dimer Tnp hAT domain-containing protein</fullName>
    </submittedName>
</protein>
<name>A0A6G0VLC8_APHCR</name>
<reference evidence="1 2" key="1">
    <citation type="submission" date="2019-08" db="EMBL/GenBank/DDBJ databases">
        <title>Whole genome of Aphis craccivora.</title>
        <authorList>
            <person name="Voronova N.V."/>
            <person name="Shulinski R.S."/>
            <person name="Bandarenka Y.V."/>
            <person name="Zhorov D.G."/>
            <person name="Warner D."/>
        </authorList>
    </citation>
    <scope>NUCLEOTIDE SEQUENCE [LARGE SCALE GENOMIC DNA]</scope>
    <source>
        <strain evidence="1">180601</strain>
        <tissue evidence="1">Whole Body</tissue>
    </source>
</reference>
<keyword evidence="2" id="KW-1185">Reference proteome</keyword>
<comment type="caution">
    <text evidence="1">The sequence shown here is derived from an EMBL/GenBank/DDBJ whole genome shotgun (WGS) entry which is preliminary data.</text>
</comment>
<dbReference type="InterPro" id="IPR012337">
    <property type="entry name" value="RNaseH-like_sf"/>
</dbReference>
<dbReference type="AlphaFoldDB" id="A0A6G0VLC8"/>
<dbReference type="PANTHER" id="PTHR47501">
    <property type="entry name" value="TRANSPOSASE-RELATED"/>
    <property type="match status" value="1"/>
</dbReference>
<organism evidence="1 2">
    <name type="scientific">Aphis craccivora</name>
    <name type="common">Cowpea aphid</name>
    <dbReference type="NCBI Taxonomy" id="307492"/>
    <lineage>
        <taxon>Eukaryota</taxon>
        <taxon>Metazoa</taxon>
        <taxon>Ecdysozoa</taxon>
        <taxon>Arthropoda</taxon>
        <taxon>Hexapoda</taxon>
        <taxon>Insecta</taxon>
        <taxon>Pterygota</taxon>
        <taxon>Neoptera</taxon>
        <taxon>Paraneoptera</taxon>
        <taxon>Hemiptera</taxon>
        <taxon>Sternorrhyncha</taxon>
        <taxon>Aphidomorpha</taxon>
        <taxon>Aphidoidea</taxon>
        <taxon>Aphididae</taxon>
        <taxon>Aphidini</taxon>
        <taxon>Aphis</taxon>
        <taxon>Aphis</taxon>
    </lineage>
</organism>
<dbReference type="OrthoDB" id="6604450at2759"/>
<feature type="non-terminal residue" evidence="1">
    <location>
        <position position="1"/>
    </location>
</feature>
<evidence type="ECO:0000313" key="2">
    <source>
        <dbReference type="Proteomes" id="UP000478052"/>
    </source>
</evidence>
<dbReference type="Proteomes" id="UP000478052">
    <property type="component" value="Unassembled WGS sequence"/>
</dbReference>
<accession>A0A6G0VLC8</accession>
<sequence>EDDITLPNHLTCSAHTLSLIATTDVAKIGDNRSSVASDKVYEICHCKFPVPIITRWNSMFHAVRKIVANKEKLGVAFDNLKLKKIKTLEWSFLEEYCFVMEPLATSLDLLQGENTCFLGYVAPTIIALRLKLIQATHLVYCKPLAFSIVLSLEKRFNYLFDLELSKSKPFILSAISLPKFKLGWVPQGI</sequence>
<dbReference type="PANTHER" id="PTHR47501:SF5">
    <property type="entry name" value="HAT C-TERMINAL DIMERISATION DOMAIN-CONTAINING PROTEIN"/>
    <property type="match status" value="1"/>
</dbReference>
<evidence type="ECO:0000313" key="1">
    <source>
        <dbReference type="EMBL" id="KAF0688447.1"/>
    </source>
</evidence>
<proteinExistence type="predicted"/>
<gene>
    <name evidence="1" type="ORF">FWK35_00035117</name>
</gene>
<dbReference type="EMBL" id="VUJU01016608">
    <property type="protein sequence ID" value="KAF0688447.1"/>
    <property type="molecule type" value="Genomic_DNA"/>
</dbReference>
<dbReference type="SUPFAM" id="SSF53098">
    <property type="entry name" value="Ribonuclease H-like"/>
    <property type="match status" value="1"/>
</dbReference>